<dbReference type="PANTHER" id="PTHR43677:SF1">
    <property type="entry name" value="ACRYLYL-COA REDUCTASE ACUI-RELATED"/>
    <property type="match status" value="1"/>
</dbReference>
<proteinExistence type="predicted"/>
<feature type="domain" description="Enoyl reductase (ER)" evidence="1">
    <location>
        <begin position="9"/>
        <end position="299"/>
    </location>
</feature>
<gene>
    <name evidence="2" type="ORF">JOM49_006205</name>
</gene>
<evidence type="ECO:0000313" key="2">
    <source>
        <dbReference type="EMBL" id="MBP2184679.1"/>
    </source>
</evidence>
<dbReference type="SUPFAM" id="SSF51735">
    <property type="entry name" value="NAD(P)-binding Rossmann-fold domains"/>
    <property type="match status" value="1"/>
</dbReference>
<dbReference type="SMART" id="SM00829">
    <property type="entry name" value="PKS_ER"/>
    <property type="match status" value="1"/>
</dbReference>
<evidence type="ECO:0000259" key="1">
    <source>
        <dbReference type="SMART" id="SM00829"/>
    </source>
</evidence>
<dbReference type="InterPro" id="IPR036291">
    <property type="entry name" value="NAD(P)-bd_dom_sf"/>
</dbReference>
<dbReference type="PANTHER" id="PTHR43677">
    <property type="entry name" value="SHORT-CHAIN DEHYDROGENASE/REDUCTASE"/>
    <property type="match status" value="1"/>
</dbReference>
<dbReference type="EMBL" id="JAGGMS010000001">
    <property type="protein sequence ID" value="MBP2184679.1"/>
    <property type="molecule type" value="Genomic_DNA"/>
</dbReference>
<dbReference type="InterPro" id="IPR051397">
    <property type="entry name" value="Zn-ADH-like_protein"/>
</dbReference>
<dbReference type="InterPro" id="IPR020843">
    <property type="entry name" value="ER"/>
</dbReference>
<comment type="caution">
    <text evidence="2">The sequence shown here is derived from an EMBL/GenBank/DDBJ whole genome shotgun (WGS) entry which is preliminary data.</text>
</comment>
<dbReference type="Gene3D" id="3.90.180.10">
    <property type="entry name" value="Medium-chain alcohol dehydrogenases, catalytic domain"/>
    <property type="match status" value="1"/>
</dbReference>
<accession>A0ABS4PZ23</accession>
<evidence type="ECO:0000313" key="3">
    <source>
        <dbReference type="Proteomes" id="UP000741013"/>
    </source>
</evidence>
<organism evidence="2 3">
    <name type="scientific">Amycolatopsis magusensis</name>
    <dbReference type="NCBI Taxonomy" id="882444"/>
    <lineage>
        <taxon>Bacteria</taxon>
        <taxon>Bacillati</taxon>
        <taxon>Actinomycetota</taxon>
        <taxon>Actinomycetes</taxon>
        <taxon>Pseudonocardiales</taxon>
        <taxon>Pseudonocardiaceae</taxon>
        <taxon>Amycolatopsis</taxon>
    </lineage>
</organism>
<keyword evidence="3" id="KW-1185">Reference proteome</keyword>
<dbReference type="SUPFAM" id="SSF50129">
    <property type="entry name" value="GroES-like"/>
    <property type="match status" value="1"/>
</dbReference>
<dbReference type="Pfam" id="PF13602">
    <property type="entry name" value="ADH_zinc_N_2"/>
    <property type="match status" value="1"/>
</dbReference>
<reference evidence="2 3" key="1">
    <citation type="submission" date="2021-03" db="EMBL/GenBank/DDBJ databases">
        <title>Sequencing the genomes of 1000 actinobacteria strains.</title>
        <authorList>
            <person name="Klenk H.-P."/>
        </authorList>
    </citation>
    <scope>NUCLEOTIDE SEQUENCE [LARGE SCALE GENOMIC DNA]</scope>
    <source>
        <strain evidence="2 3">DSM 45510</strain>
    </source>
</reference>
<name>A0ABS4PZ23_9PSEU</name>
<dbReference type="RefSeq" id="WP_209667664.1">
    <property type="nucleotide sequence ID" value="NZ_JAGGMS010000001.1"/>
</dbReference>
<dbReference type="Proteomes" id="UP000741013">
    <property type="component" value="Unassembled WGS sequence"/>
</dbReference>
<dbReference type="Gene3D" id="3.40.50.720">
    <property type="entry name" value="NAD(P)-binding Rossmann-like Domain"/>
    <property type="match status" value="1"/>
</dbReference>
<sequence>MRALVHDPAAPRGLRLAEVPEPVPTASQALVGIKAVSINFGEVAYLAERREPGEVPGWDAAGVVLEPAADGSGPPAGARVTTFGWRDGWAEHRAVDTANLAVVPDGVDLGAAAALPVAGVTALQAVRALGAVLGRRVLVTGAAGGVGRFAVQLAARAGAEVVALVGSPARGAGLRELGAAEVVTELTGEPLTGVLDNVGGPLLAEAFAHLEAGGVALAVGKASGEATTIDWEAERLRGGHRRLEPFVISVPLGDDLAYLARLLGRGELDPQVDHRVPWERATDAVDALLSRRIRGKAVLDLH</sequence>
<dbReference type="CDD" id="cd08270">
    <property type="entry name" value="MDR4"/>
    <property type="match status" value="1"/>
</dbReference>
<protein>
    <submittedName>
        <fullName evidence="2">NADPH:quinone reductase-like Zn-dependent oxidoreductase</fullName>
    </submittedName>
</protein>
<dbReference type="InterPro" id="IPR011032">
    <property type="entry name" value="GroES-like_sf"/>
</dbReference>